<feature type="coiled-coil region" evidence="1">
    <location>
        <begin position="2003"/>
        <end position="2079"/>
    </location>
</feature>
<organism evidence="3">
    <name type="scientific">Rhizoctonia solani phlegivirus 4</name>
    <dbReference type="NCBI Taxonomy" id="3162548"/>
    <lineage>
        <taxon>Viruses</taxon>
        <taxon>Riboviria</taxon>
        <taxon>Orthornavirae</taxon>
        <taxon>Duplornaviricota</taxon>
        <taxon>Chrymotiviricetes</taxon>
        <taxon>Ghabrivirales</taxon>
        <taxon>Alphatotivirineae</taxon>
        <taxon>Phlegiviridae</taxon>
        <taxon>Phlegivirus</taxon>
    </lineage>
</organism>
<keyword evidence="1" id="KW-0175">Coiled coil</keyword>
<name>A0A8F4X547_9VIRU</name>
<evidence type="ECO:0000256" key="2">
    <source>
        <dbReference type="SAM" id="MobiDB-lite"/>
    </source>
</evidence>
<evidence type="ECO:0000313" key="3">
    <source>
        <dbReference type="EMBL" id="QXI69649.1"/>
    </source>
</evidence>
<feature type="region of interest" description="Disordered" evidence="2">
    <location>
        <begin position="994"/>
        <end position="1035"/>
    </location>
</feature>
<dbReference type="EMBL" id="MW596344">
    <property type="protein sequence ID" value="QXI69649.1"/>
    <property type="molecule type" value="Genomic_RNA"/>
</dbReference>
<feature type="compositionally biased region" description="Polar residues" evidence="2">
    <location>
        <begin position="994"/>
        <end position="1011"/>
    </location>
</feature>
<proteinExistence type="predicted"/>
<sequence>MSLLQNHRPEATREILPDDPNAIKPQEPGFEELGKKLNQLFPPPPPPNKADGSPGDPLPPRTTEQALESAMEELKNMKDKFFTEAHWHEGNKLHLGFAPPTTGGVDLPQLLVYMFKAYETNGNKATEAFSNGIFALHASVSDPNDKGIDRSVLPAPFGTSTKAIPTTQINPGKPKGGKYKITPIVDHNDNLCLINAIVAAFRAMPPHTLGGKAGDELEHMFYTRKWGPWNDDPTSEQIRVIANAAHGLTFAALVLYLENIALKHEANGVKVTSKDDIARAALVHSQLVKHVAICTHDGKWSRPPTDPDILAIIYLDEQHCSWLDWSSGGGSVAFSSSNTIDKEAVEKLLRAGISTVGNDILAALGLIAPPVDYSQADEAVQVKYPDSEHNVYPEAFVKLEKLGVMAPGKLERDYYTPLSLSQYLEFMDNIDWKGSPRSEFVSHAMIYQHHQFNRRMSGACMLYSRRQNKHRKRFESKIKSISRRTAVNRAERYLERPGMVRVAGVRQWKLFWRALDIHNRTVLPMFNKFVDMLKATGPIPAMPKNGCTDVVCDIEPFAHDFSSTIASEPAHECSFYALGFIGGNRGLKIKGAEVGFERSPAPEGYKYKYVNNRDLLCLVHAINAQLPPEERLCKHSIKPTAEGLSIDMLLGAGLLQNKTFAVYYEGRFCENSNDGLIVQPEDADIILAAHTAPYSHWDALVPEGRADPETLAYQINGAGCAACKKKFVRAFVGGAASTIPEQASPNAPTDGSSGPLGNTLGLRPLFGEKTSYNDHTVTIGGRSDLFAEVELDESIKYNKGTASVNNVVSALLDTTYDVNEVRVANCRDADSVNITFLAKAGLGDAPVSINFDISNDNRASGECEGYATIRKSSMAEPFKNGMDNLKSMIPRGIKSDNRNNLTIALNHWISTYSDFNQDGWTYIYQKLWSGFIMAMTTVDEAHPFGNPDAIVEDAQIFGNPARNDHGVYNPEMNNVRQCWPHPDHLPRSPVGRFTTAQNNDNGLANSRQPLPQNQPPHADTIRPMRTDSSSTLWPNADETSDVIDLLNVDSTGKFNACLLPMRHNQNIVEPRANLLNGAGAFNCFAPLANLHAKELNFSRRLEVNQNAAGNLRRDRAAQPVARYGREEAPFKIISPFARSATLNDPELVFNRHALSNPKSWLHAIVYLLANFGHFNNCAAAITYAVKKSFSFFSPAVTNIQTSYAQRMYKGAERSEIIRRRLIVARMYSPAEANTVAGANNNERRWNALCRGLSLNYVGLSHLSQLQDAADQAAWVERANGNNFMNGHAGNFFNNQNIPAYNAAQLTAARDYDFAWVNRFAHVDLLDPVAFANFTATLTTQELEHLTTWARGALAHGNVPADIGPVRITEGNLGAQVVNEQQVAAAAGWRDVRRDISLSVTNLTSHSVHALPAGLTALMQNADGRYIHNSDVRSLNFSQTLYMANPMSVYQFMLYHASQMRAATDVVTLEQELSASVISAASGFIRTGNEELNNIIHNTSLSRTRPNYLAFLDAYMKKSAAAFANIYSLYTDIAETVARRCVTDFTKPTGYMRYGKANEDHPENESLELVSWRVFHPSVLTMLLPGVKGLGGQVKDRLTAFRQTPSNNASPIAAWVIDSTTTSFEVLGAKRVFCSAAGLVPNMRMAIEYRDENYGTTRRLANIWEDFTSRQSRTTDFIPSSSSHGCDALWFFGGYYVPEVLVGRERTEGGVTKLVYLDNGYDHEPMCLGRKSLFPAMYGSKVHRNLFRRDDYVAHAAEIPFGVGLYSGVYTPAMEYYSVDAAAHQTARTDLWVRTSPLADFRSGGAADGIKIVFQDGERRAGVYPTLAQNTDYYSCVTPRGTQLMDFASLGNCSTQWNTYAAKVTSRWNRISAPLSLRSVLMWMSSDVVVRESPVLDFMPQGREVVSVSGRAASGMGGLTGTEDRSMVLPELENNERYREAWANRSPDDIGVAATIRGFGAAIPHIGGLLDKYEEERVNAAHAEEKRTNAKAFQQMVDRHAKEIHDIEVGLQRAKVKNEVLEERARELAITGASAADDVARITKELEQMKKEIDALTADKKKLNVELAAAQKALKDEQEKH</sequence>
<accession>A0A8F4X547</accession>
<feature type="compositionally biased region" description="Basic and acidic residues" evidence="2">
    <location>
        <begin position="7"/>
        <end position="16"/>
    </location>
</feature>
<reference evidence="3" key="1">
    <citation type="submission" date="2021-02" db="EMBL/GenBank/DDBJ databases">
        <authorList>
            <person name="Urzo M.L.R."/>
            <person name="Cope A.E."/>
            <person name="Guinto T.D."/>
            <person name="Kondo H."/>
            <person name="Suzuki N."/>
        </authorList>
    </citation>
    <scope>NUCLEOTIDE SEQUENCE</scope>
    <source>
        <strain evidence="3">Tar-Rs-5</strain>
    </source>
</reference>
<feature type="region of interest" description="Disordered" evidence="2">
    <location>
        <begin position="1"/>
        <end position="62"/>
    </location>
</feature>
<protein>
    <submittedName>
        <fullName evidence="3">Uncharacterized protein</fullName>
    </submittedName>
</protein>
<evidence type="ECO:0000256" key="1">
    <source>
        <dbReference type="SAM" id="Coils"/>
    </source>
</evidence>